<dbReference type="STRING" id="1725.WU86_04370"/>
<sequence>MTDRTAARLRFTASTLVIPLAVTIAAVAWGLWAKPQLPDPMATRFWLDMSADDFASPGSFIASVAGTAIAVAVIFGAMTMTGISSMRAGKIFAGIGAGSIAYPPLLLVSVAHPQLGLYDASAFHLPVPNFVATFVACAVIGLVVAVFIRPTVEPEDTVPAATPVAVTESTRAAWFGRGHSSRVLVLILGIAAAVTAVPAAFAIRDGDTGLAFALGASTVLMALLAWMFALVRVRIDATGVRWSVGPGIPRGHIRFDAIRSVSAVELKPADWGGWGYRLGGKGTAILVRGGEGLRIEKASGSALFISVDDAARGAALAQAYLAR</sequence>
<protein>
    <recommendedName>
        <fullName evidence="4">DUF1648 domain-containing protein</fullName>
    </recommendedName>
</protein>
<gene>
    <name evidence="2" type="ORF">CJ204_02100</name>
</gene>
<feature type="transmembrane region" description="Helical" evidence="1">
    <location>
        <begin position="183"/>
        <end position="203"/>
    </location>
</feature>
<feature type="transmembrane region" description="Helical" evidence="1">
    <location>
        <begin position="54"/>
        <end position="79"/>
    </location>
</feature>
<dbReference type="EMBL" id="PNHF01000003">
    <property type="protein sequence ID" value="PMC63050.1"/>
    <property type="molecule type" value="Genomic_DNA"/>
</dbReference>
<feature type="transmembrane region" description="Helical" evidence="1">
    <location>
        <begin position="91"/>
        <end position="110"/>
    </location>
</feature>
<dbReference type="RefSeq" id="WP_102212006.1">
    <property type="nucleotide sequence ID" value="NZ_PNHF01000003.1"/>
</dbReference>
<name>A0A2N6T150_9CORY</name>
<evidence type="ECO:0000313" key="2">
    <source>
        <dbReference type="EMBL" id="PMC63050.1"/>
    </source>
</evidence>
<evidence type="ECO:0008006" key="4">
    <source>
        <dbReference type="Google" id="ProtNLM"/>
    </source>
</evidence>
<reference evidence="2 3" key="1">
    <citation type="submission" date="2017-09" db="EMBL/GenBank/DDBJ databases">
        <title>Bacterial strain isolated from the female urinary microbiota.</title>
        <authorList>
            <person name="Thomas-White K."/>
            <person name="Kumar N."/>
            <person name="Forster S."/>
            <person name="Putonti C."/>
            <person name="Lawley T."/>
            <person name="Wolfe A.J."/>
        </authorList>
    </citation>
    <scope>NUCLEOTIDE SEQUENCE [LARGE SCALE GENOMIC DNA]</scope>
    <source>
        <strain evidence="2 3">UMB0908</strain>
    </source>
</reference>
<keyword evidence="1" id="KW-0812">Transmembrane</keyword>
<dbReference type="AlphaFoldDB" id="A0A2N6T150"/>
<evidence type="ECO:0000313" key="3">
    <source>
        <dbReference type="Proteomes" id="UP000235363"/>
    </source>
</evidence>
<organism evidence="2 3">
    <name type="scientific">Corynebacterium xerosis</name>
    <dbReference type="NCBI Taxonomy" id="1725"/>
    <lineage>
        <taxon>Bacteria</taxon>
        <taxon>Bacillati</taxon>
        <taxon>Actinomycetota</taxon>
        <taxon>Actinomycetes</taxon>
        <taxon>Mycobacteriales</taxon>
        <taxon>Corynebacteriaceae</taxon>
        <taxon>Corynebacterium</taxon>
    </lineage>
</organism>
<feature type="transmembrane region" description="Helical" evidence="1">
    <location>
        <begin position="209"/>
        <end position="231"/>
    </location>
</feature>
<accession>A0A2N6T150</accession>
<proteinExistence type="predicted"/>
<dbReference type="Proteomes" id="UP000235363">
    <property type="component" value="Unassembled WGS sequence"/>
</dbReference>
<comment type="caution">
    <text evidence="2">The sequence shown here is derived from an EMBL/GenBank/DDBJ whole genome shotgun (WGS) entry which is preliminary data.</text>
</comment>
<keyword evidence="1" id="KW-0472">Membrane</keyword>
<feature type="transmembrane region" description="Helical" evidence="1">
    <location>
        <begin position="130"/>
        <end position="148"/>
    </location>
</feature>
<keyword evidence="1" id="KW-1133">Transmembrane helix</keyword>
<evidence type="ECO:0000256" key="1">
    <source>
        <dbReference type="SAM" id="Phobius"/>
    </source>
</evidence>
<feature type="transmembrane region" description="Helical" evidence="1">
    <location>
        <begin position="12"/>
        <end position="32"/>
    </location>
</feature>